<keyword evidence="2" id="KW-1185">Reference proteome</keyword>
<name>A0ACC2I8U5_9PLEO</name>
<evidence type="ECO:0000313" key="1">
    <source>
        <dbReference type="EMBL" id="KAJ8111615.1"/>
    </source>
</evidence>
<sequence>MIGDHTVGFGYLKNTAIDQHFLVRNRQFDLFDVLKVYPELLGIAIDEDTALVVSKNEAEVFGSTYAAFYDGGFWSREGSELKNLPPPESRFYFLKAGDKYDLGLRKVIEADSITRRSELFEGNLVGRIYALQEQDTDRGATASPLRSPTSCHCNLWALNGYDTEFAPVSKRRLILFYLLLARTTHKSSIGRLEMCFISILDCSNAVVVNGHCIADEDKWWRALVVFSAGCIAFYVVASVADGGLVAECFEDERDMFVLVVVCESLEAHAWLSGDKHEDYVAHDGNRAEVDWDIERICVVLLYFIFETHRERSSAIAWCGALELYNGSLSQPQSYLNHHAQGRKGGPGRGAAPPSSTGGQGQRARYKDKASIAAHASSPDFKAMGKKIKEEDLLAEPMRVIFTKEAGGYATCRRPANYADRVLGANKYSYLEGCQLASPDFIATFNAVEIMNATHKAAALDNDPRFSLPILIFTGVVAALGYFTFSLVQRRRFYKDLPKPPHSFLWGHLKLMGEIVAGFPKDCHVQIAVTTISQKYDLPGIFYLDLWPAAPSICVVTDPDVALHMTVTRNHDKHVAEADAMDPLIGKGNIVSSSGARWKKMHKMLAPAFAIAHVTNIRPMVAENVMEFRVILAKLADTGEAFEFEKYVERLTLDVIGTATFGHSLDAQALGHDSLVMRHWDDMSRANMQTREGWRIDFVRNYLASRRRGAAKKKFDAALLELIEKRFNYVRQNNVSLEKRKDSIIMDLILREYLQEAHPHNQREMDPAFLEDALIQVRTLIVGGSGTTTDTLCFTYMLLSAHPEVVQRLREEHDRVFAPGIDASYDVLCSEPYKLNSLEYTTNVLKEALRLYPIGCTARREHSDGFLPYNGQQFTTKGFLILPMQHTMHMNPEIFPNPKVFDPDRFVREDFPRHAWRPFERGPRACLGQPLAMDEMKIILLLTIRDFDFTCAGLKPNKTPRVPWTDLDLTFGDRAFQEYVFEAKPRDGMLMSVKRSEWA</sequence>
<accession>A0ACC2I8U5</accession>
<protein>
    <submittedName>
        <fullName evidence="1">Uncharacterized protein</fullName>
    </submittedName>
</protein>
<proteinExistence type="predicted"/>
<organism evidence="1 2">
    <name type="scientific">Boeremia exigua</name>
    <dbReference type="NCBI Taxonomy" id="749465"/>
    <lineage>
        <taxon>Eukaryota</taxon>
        <taxon>Fungi</taxon>
        <taxon>Dikarya</taxon>
        <taxon>Ascomycota</taxon>
        <taxon>Pezizomycotina</taxon>
        <taxon>Dothideomycetes</taxon>
        <taxon>Pleosporomycetidae</taxon>
        <taxon>Pleosporales</taxon>
        <taxon>Pleosporineae</taxon>
        <taxon>Didymellaceae</taxon>
        <taxon>Boeremia</taxon>
    </lineage>
</organism>
<evidence type="ECO:0000313" key="2">
    <source>
        <dbReference type="Proteomes" id="UP001153331"/>
    </source>
</evidence>
<comment type="caution">
    <text evidence="1">The sequence shown here is derived from an EMBL/GenBank/DDBJ whole genome shotgun (WGS) entry which is preliminary data.</text>
</comment>
<dbReference type="Proteomes" id="UP001153331">
    <property type="component" value="Unassembled WGS sequence"/>
</dbReference>
<reference evidence="1" key="1">
    <citation type="submission" date="2022-11" db="EMBL/GenBank/DDBJ databases">
        <title>Genome Sequence of Boeremia exigua.</title>
        <authorList>
            <person name="Buettner E."/>
        </authorList>
    </citation>
    <scope>NUCLEOTIDE SEQUENCE</scope>
    <source>
        <strain evidence="1">CU02</strain>
    </source>
</reference>
<dbReference type="EMBL" id="JAPHNI010000390">
    <property type="protein sequence ID" value="KAJ8111615.1"/>
    <property type="molecule type" value="Genomic_DNA"/>
</dbReference>
<gene>
    <name evidence="1" type="ORF">OPT61_g5832</name>
</gene>